<organism evidence="2 3">
    <name type="scientific">Thalassoglobus neptunius</name>
    <dbReference type="NCBI Taxonomy" id="1938619"/>
    <lineage>
        <taxon>Bacteria</taxon>
        <taxon>Pseudomonadati</taxon>
        <taxon>Planctomycetota</taxon>
        <taxon>Planctomycetia</taxon>
        <taxon>Planctomycetales</taxon>
        <taxon>Planctomycetaceae</taxon>
        <taxon>Thalassoglobus</taxon>
    </lineage>
</organism>
<feature type="compositionally biased region" description="Basic and acidic residues" evidence="1">
    <location>
        <begin position="32"/>
        <end position="44"/>
    </location>
</feature>
<evidence type="ECO:0000256" key="1">
    <source>
        <dbReference type="SAM" id="MobiDB-lite"/>
    </source>
</evidence>
<sequence>MNTKFFLLMSCAIAISTVGCSGQPGADSTSSAEHDSHDHDHDHGSGPAHIEAPVAPSEAGEQYFLTEEPADALDVIEAREATQSDEEVVVFGQIGGSHEPFVDGRAMFTVVDDSLESCNEIPGDSCSTPWDYCCETPKLKGATALVKVVDENGDPIKTDARELLGVRELTSVIVKGNAQRDDAGNLTILASSIYVKK</sequence>
<proteinExistence type="predicted"/>
<dbReference type="RefSeq" id="WP_197440808.1">
    <property type="nucleotide sequence ID" value="NZ_SIHI01000001.1"/>
</dbReference>
<dbReference type="Proteomes" id="UP000317243">
    <property type="component" value="Unassembled WGS sequence"/>
</dbReference>
<feature type="region of interest" description="Disordered" evidence="1">
    <location>
        <begin position="21"/>
        <end position="52"/>
    </location>
</feature>
<comment type="caution">
    <text evidence="2">The sequence shown here is derived from an EMBL/GenBank/DDBJ whole genome shotgun (WGS) entry which is preliminary data.</text>
</comment>
<evidence type="ECO:0000313" key="3">
    <source>
        <dbReference type="Proteomes" id="UP000317243"/>
    </source>
</evidence>
<dbReference type="AlphaFoldDB" id="A0A5C5X3B0"/>
<dbReference type="EMBL" id="SIHI01000001">
    <property type="protein sequence ID" value="TWT57288.1"/>
    <property type="molecule type" value="Genomic_DNA"/>
</dbReference>
<dbReference type="PROSITE" id="PS51257">
    <property type="entry name" value="PROKAR_LIPOPROTEIN"/>
    <property type="match status" value="1"/>
</dbReference>
<keyword evidence="3" id="KW-1185">Reference proteome</keyword>
<name>A0A5C5X3B0_9PLAN</name>
<reference evidence="2 3" key="1">
    <citation type="submission" date="2019-02" db="EMBL/GenBank/DDBJ databases">
        <title>Deep-cultivation of Planctomycetes and their phenomic and genomic characterization uncovers novel biology.</title>
        <authorList>
            <person name="Wiegand S."/>
            <person name="Jogler M."/>
            <person name="Boedeker C."/>
            <person name="Pinto D."/>
            <person name="Vollmers J."/>
            <person name="Rivas-Marin E."/>
            <person name="Kohn T."/>
            <person name="Peeters S.H."/>
            <person name="Heuer A."/>
            <person name="Rast P."/>
            <person name="Oberbeckmann S."/>
            <person name="Bunk B."/>
            <person name="Jeske O."/>
            <person name="Meyerdierks A."/>
            <person name="Storesund J.E."/>
            <person name="Kallscheuer N."/>
            <person name="Luecker S."/>
            <person name="Lage O.M."/>
            <person name="Pohl T."/>
            <person name="Merkel B.J."/>
            <person name="Hornburger P."/>
            <person name="Mueller R.-W."/>
            <person name="Bruemmer F."/>
            <person name="Labrenz M."/>
            <person name="Spormann A.M."/>
            <person name="Op Den Camp H."/>
            <person name="Overmann J."/>
            <person name="Amann R."/>
            <person name="Jetten M.S.M."/>
            <person name="Mascher T."/>
            <person name="Medema M.H."/>
            <person name="Devos D.P."/>
            <person name="Kaster A.-K."/>
            <person name="Ovreas L."/>
            <person name="Rohde M."/>
            <person name="Galperin M.Y."/>
            <person name="Jogler C."/>
        </authorList>
    </citation>
    <scope>NUCLEOTIDE SEQUENCE [LARGE SCALE GENOMIC DNA]</scope>
    <source>
        <strain evidence="2 3">KOR42</strain>
    </source>
</reference>
<protein>
    <submittedName>
        <fullName evidence="2">Uncharacterized protein</fullName>
    </submittedName>
</protein>
<evidence type="ECO:0000313" key="2">
    <source>
        <dbReference type="EMBL" id="TWT57288.1"/>
    </source>
</evidence>
<accession>A0A5C5X3B0</accession>
<gene>
    <name evidence="2" type="ORF">KOR42_06470</name>
</gene>